<proteinExistence type="predicted"/>
<dbReference type="Gene3D" id="2.60.120.10">
    <property type="entry name" value="Jelly Rolls"/>
    <property type="match status" value="1"/>
</dbReference>
<comment type="caution">
    <text evidence="3">The sequence shown here is derived from an EMBL/GenBank/DDBJ whole genome shotgun (WGS) entry which is preliminary data.</text>
</comment>
<keyword evidence="4" id="KW-1185">Reference proteome</keyword>
<dbReference type="InterPro" id="IPR013096">
    <property type="entry name" value="Cupin_2"/>
</dbReference>
<feature type="domain" description="Cupin type-2" evidence="2">
    <location>
        <begin position="63"/>
        <end position="131"/>
    </location>
</feature>
<sequence>MRITRGLGLVAAAAAIVMTAGFVLPSDAATASEPEAKEIAEGQQPGPVEVKVDGPVQVNFREITIPPGGSTGQHCHYGQLVGVVKSGELTHKAPDHPGGVHVYKAGDSLVEGKGYIHEGRNEGKEPVVLWVTYMTPKGKPLAESDLTKCDSGK</sequence>
<reference evidence="4" key="1">
    <citation type="journal article" date="2019" name="Int. J. Syst. Evol. Microbiol.">
        <title>The Global Catalogue of Microorganisms (GCM) 10K type strain sequencing project: providing services to taxonomists for standard genome sequencing and annotation.</title>
        <authorList>
            <consortium name="The Broad Institute Genomics Platform"/>
            <consortium name="The Broad Institute Genome Sequencing Center for Infectious Disease"/>
            <person name="Wu L."/>
            <person name="Ma J."/>
        </authorList>
    </citation>
    <scope>NUCLEOTIDE SEQUENCE [LARGE SCALE GENOMIC DNA]</scope>
    <source>
        <strain evidence="4">CGMCC 4.7304</strain>
    </source>
</reference>
<dbReference type="InterPro" id="IPR011051">
    <property type="entry name" value="RmlC_Cupin_sf"/>
</dbReference>
<dbReference type="EMBL" id="JBHSPB010000011">
    <property type="protein sequence ID" value="MFC5722300.1"/>
    <property type="molecule type" value="Genomic_DNA"/>
</dbReference>
<organism evidence="3 4">
    <name type="scientific">Streptomyces gamaensis</name>
    <dbReference type="NCBI Taxonomy" id="1763542"/>
    <lineage>
        <taxon>Bacteria</taxon>
        <taxon>Bacillati</taxon>
        <taxon>Actinomycetota</taxon>
        <taxon>Actinomycetes</taxon>
        <taxon>Kitasatosporales</taxon>
        <taxon>Streptomycetaceae</taxon>
        <taxon>Streptomyces</taxon>
    </lineage>
</organism>
<evidence type="ECO:0000256" key="1">
    <source>
        <dbReference type="SAM" id="SignalP"/>
    </source>
</evidence>
<name>A0ABW0Z0D5_9ACTN</name>
<evidence type="ECO:0000259" key="2">
    <source>
        <dbReference type="Pfam" id="PF07883"/>
    </source>
</evidence>
<feature type="signal peptide" evidence="1">
    <location>
        <begin position="1"/>
        <end position="28"/>
    </location>
</feature>
<feature type="chain" id="PRO_5047264971" evidence="1">
    <location>
        <begin position="29"/>
        <end position="153"/>
    </location>
</feature>
<protein>
    <submittedName>
        <fullName evidence="3">Cupin domain-containing protein</fullName>
    </submittedName>
</protein>
<dbReference type="InterPro" id="IPR014710">
    <property type="entry name" value="RmlC-like_jellyroll"/>
</dbReference>
<evidence type="ECO:0000313" key="4">
    <source>
        <dbReference type="Proteomes" id="UP001596083"/>
    </source>
</evidence>
<evidence type="ECO:0000313" key="3">
    <source>
        <dbReference type="EMBL" id="MFC5722300.1"/>
    </source>
</evidence>
<keyword evidence="1" id="KW-0732">Signal</keyword>
<dbReference type="SUPFAM" id="SSF51182">
    <property type="entry name" value="RmlC-like cupins"/>
    <property type="match status" value="1"/>
</dbReference>
<dbReference type="Pfam" id="PF07883">
    <property type="entry name" value="Cupin_2"/>
    <property type="match status" value="1"/>
</dbReference>
<gene>
    <name evidence="3" type="ORF">ACFP1Z_19220</name>
</gene>
<dbReference type="Proteomes" id="UP001596083">
    <property type="component" value="Unassembled WGS sequence"/>
</dbReference>
<accession>A0ABW0Z0D5</accession>
<dbReference type="RefSeq" id="WP_390317685.1">
    <property type="nucleotide sequence ID" value="NZ_JBHSPB010000011.1"/>
</dbReference>